<feature type="compositionally biased region" description="Basic and acidic residues" evidence="1">
    <location>
        <begin position="894"/>
        <end position="909"/>
    </location>
</feature>
<dbReference type="OrthoDB" id="7381781at2759"/>
<feature type="region of interest" description="Disordered" evidence="1">
    <location>
        <begin position="875"/>
        <end position="926"/>
    </location>
</feature>
<keyword evidence="3" id="KW-1185">Reference proteome</keyword>
<protein>
    <submittedName>
        <fullName evidence="2">Uncharacterized protein</fullName>
    </submittedName>
</protein>
<evidence type="ECO:0000256" key="1">
    <source>
        <dbReference type="SAM" id="MobiDB-lite"/>
    </source>
</evidence>
<feature type="compositionally biased region" description="Basic and acidic residues" evidence="1">
    <location>
        <begin position="650"/>
        <end position="660"/>
    </location>
</feature>
<feature type="compositionally biased region" description="Polar residues" evidence="1">
    <location>
        <begin position="810"/>
        <end position="825"/>
    </location>
</feature>
<evidence type="ECO:0000313" key="2">
    <source>
        <dbReference type="EMBL" id="CAH0713277.1"/>
    </source>
</evidence>
<feature type="compositionally biased region" description="Polar residues" evidence="1">
    <location>
        <begin position="696"/>
        <end position="712"/>
    </location>
</feature>
<gene>
    <name evidence="2" type="ORF">BINO364_LOCUS455</name>
</gene>
<evidence type="ECO:0000313" key="3">
    <source>
        <dbReference type="Proteomes" id="UP000838878"/>
    </source>
</evidence>
<feature type="region of interest" description="Disordered" evidence="1">
    <location>
        <begin position="642"/>
        <end position="664"/>
    </location>
</feature>
<feature type="compositionally biased region" description="Basic and acidic residues" evidence="1">
    <location>
        <begin position="735"/>
        <end position="751"/>
    </location>
</feature>
<feature type="compositionally biased region" description="Polar residues" evidence="1">
    <location>
        <begin position="837"/>
        <end position="848"/>
    </location>
</feature>
<sequence length="953" mass="109351">MSDSDEDLMPESVTRLQHHAFMNRRAPNMNNTNITSFSFGNNTMTSTYTSKYERQRNGMQHSNQMNMYNRRETSPMSLKSFPDSGMQHFPNFPNRMTSCNRSVFNGRSGSPMSTRSIDSNVSAADIVVALKNVKFNEKDLRLIKEAYNKFIKKRTRKRIEKRRNLKLFLKGYRRKSGEDSGEQGSDSSISSDDCRSTRTFYKQNRSRYGSKSTITDITHFRSTLRESDMFRDCTERFQQTKLRNMYAVNNTNVNHADNDTIIHQNHKKFQEKPQPNMSMVTLKDRFTKSANSFLLPSQRFNMSTKNPKNGENSTNVKRDVLRTKNNIILEEHSKSLDSDRDEIFSEITIRENTHIQQKRVHEDSEINGSDKKRYKAAPQTNLNDLTSMTNSDFNFKKPQMPVRKSGNHKKDSAPERIIAMSKPLIGNIDLDIPKKLPKHLDDTQNKLPVNSTEIEESTNQTETTQNSTDVSMRPSFIKRKLFTQKLDVAENNNISSDNIGANSPQANMYSECREKNKVRKLVASQSCLSRDILGDDNVLDLIHKIVPPDKINMTTASNKKEVNNSNDNDKWDVTSVISTCDVGDVSDTFTDEEIFKAPCKLDNRAKKDQKVSENVAGNNTILPKPVTNKLMTQCNVVVKKLSPLQNSKQKQSENEGDKSKFPNKRTVSSCIRSFWDTDFESDMEDRTATPWKPKIQLNSGDNSKMNFSKKSATKGSILTIRSLQNKTVNSSMRSDISRVSKRNIESQENKENNNMLNKNNKNLKNNEKEDETQPKEKDLKNIKSKQKNETTKMNNEKPKAKPAQTKTKSMAAQNSKKDSPCNTSRESLRLRQKNESKVNTISSCNTSRESLRLKQKNENKIDNTLNNDIVKRLRGRPRKSAENVDSIKSNLNKNSKETKKNKKTNDKCVKKNATLNRTKEQTPQRKQNVKLFTTPITDSSFNISNRSLRIRHR</sequence>
<feature type="compositionally biased region" description="Polar residues" evidence="1">
    <location>
        <begin position="383"/>
        <end position="393"/>
    </location>
</feature>
<accession>A0A8J9VL32</accession>
<feature type="compositionally biased region" description="Low complexity" evidence="1">
    <location>
        <begin position="457"/>
        <end position="468"/>
    </location>
</feature>
<feature type="compositionally biased region" description="Low complexity" evidence="1">
    <location>
        <begin position="752"/>
        <end position="763"/>
    </location>
</feature>
<feature type="non-terminal residue" evidence="2">
    <location>
        <position position="953"/>
    </location>
</feature>
<proteinExistence type="predicted"/>
<feature type="compositionally biased region" description="Low complexity" evidence="1">
    <location>
        <begin position="182"/>
        <end position="191"/>
    </location>
</feature>
<feature type="compositionally biased region" description="Basic and acidic residues" evidence="1">
    <location>
        <begin position="826"/>
        <end position="836"/>
    </location>
</feature>
<feature type="region of interest" description="Disordered" evidence="1">
    <location>
        <begin position="726"/>
        <end position="859"/>
    </location>
</feature>
<feature type="region of interest" description="Disordered" evidence="1">
    <location>
        <begin position="682"/>
        <end position="712"/>
    </location>
</feature>
<dbReference type="EMBL" id="OV170221">
    <property type="protein sequence ID" value="CAH0713277.1"/>
    <property type="molecule type" value="Genomic_DNA"/>
</dbReference>
<name>A0A8J9VL32_9NEOP</name>
<feature type="compositionally biased region" description="Basic and acidic residues" evidence="1">
    <location>
        <begin position="764"/>
        <end position="799"/>
    </location>
</feature>
<feature type="region of interest" description="Disordered" evidence="1">
    <location>
        <begin position="439"/>
        <end position="472"/>
    </location>
</feature>
<organism evidence="2 3">
    <name type="scientific">Brenthis ino</name>
    <name type="common">lesser marbled fritillary</name>
    <dbReference type="NCBI Taxonomy" id="405034"/>
    <lineage>
        <taxon>Eukaryota</taxon>
        <taxon>Metazoa</taxon>
        <taxon>Ecdysozoa</taxon>
        <taxon>Arthropoda</taxon>
        <taxon>Hexapoda</taxon>
        <taxon>Insecta</taxon>
        <taxon>Pterygota</taxon>
        <taxon>Neoptera</taxon>
        <taxon>Endopterygota</taxon>
        <taxon>Lepidoptera</taxon>
        <taxon>Glossata</taxon>
        <taxon>Ditrysia</taxon>
        <taxon>Papilionoidea</taxon>
        <taxon>Nymphalidae</taxon>
        <taxon>Heliconiinae</taxon>
        <taxon>Argynnini</taxon>
        <taxon>Brenthis</taxon>
    </lineage>
</organism>
<dbReference type="Proteomes" id="UP000838878">
    <property type="component" value="Chromosome 1"/>
</dbReference>
<feature type="region of interest" description="Disordered" evidence="1">
    <location>
        <begin position="383"/>
        <end position="412"/>
    </location>
</feature>
<feature type="compositionally biased region" description="Basic and acidic residues" evidence="1">
    <location>
        <begin position="849"/>
        <end position="859"/>
    </location>
</feature>
<feature type="region of interest" description="Disordered" evidence="1">
    <location>
        <begin position="174"/>
        <end position="194"/>
    </location>
</feature>
<reference evidence="2" key="1">
    <citation type="submission" date="2021-12" db="EMBL/GenBank/DDBJ databases">
        <authorList>
            <person name="Martin H S."/>
        </authorList>
    </citation>
    <scope>NUCLEOTIDE SEQUENCE</scope>
</reference>
<dbReference type="AlphaFoldDB" id="A0A8J9VL32"/>